<gene>
    <name evidence="1" type="ORF">HannXRQ_Chr15g0477741</name>
</gene>
<organism evidence="1 2">
    <name type="scientific">Helianthus annuus</name>
    <name type="common">Common sunflower</name>
    <dbReference type="NCBI Taxonomy" id="4232"/>
    <lineage>
        <taxon>Eukaryota</taxon>
        <taxon>Viridiplantae</taxon>
        <taxon>Streptophyta</taxon>
        <taxon>Embryophyta</taxon>
        <taxon>Tracheophyta</taxon>
        <taxon>Spermatophyta</taxon>
        <taxon>Magnoliopsida</taxon>
        <taxon>eudicotyledons</taxon>
        <taxon>Gunneridae</taxon>
        <taxon>Pentapetalae</taxon>
        <taxon>asterids</taxon>
        <taxon>campanulids</taxon>
        <taxon>Asterales</taxon>
        <taxon>Asteraceae</taxon>
        <taxon>Asteroideae</taxon>
        <taxon>Heliantheae alliance</taxon>
        <taxon>Heliantheae</taxon>
        <taxon>Helianthus</taxon>
    </lineage>
</organism>
<sequence>MCSRSKSTTKLKQGKAIGIIQEPLYKTYPAIATERKKNTRLGFGDSSHYSCYVFKALILYVARCLNNGSGFSKGTLSGCS</sequence>
<name>A0A251S8R3_HELAN</name>
<dbReference type="Proteomes" id="UP000215914">
    <property type="component" value="Chromosome 15"/>
</dbReference>
<protein>
    <submittedName>
        <fullName evidence="1">Uncharacterized protein</fullName>
    </submittedName>
</protein>
<reference evidence="2" key="1">
    <citation type="journal article" date="2017" name="Nature">
        <title>The sunflower genome provides insights into oil metabolism, flowering and Asterid evolution.</title>
        <authorList>
            <person name="Badouin H."/>
            <person name="Gouzy J."/>
            <person name="Grassa C.J."/>
            <person name="Murat F."/>
            <person name="Staton S.E."/>
            <person name="Cottret L."/>
            <person name="Lelandais-Briere C."/>
            <person name="Owens G.L."/>
            <person name="Carrere S."/>
            <person name="Mayjonade B."/>
            <person name="Legrand L."/>
            <person name="Gill N."/>
            <person name="Kane N.C."/>
            <person name="Bowers J.E."/>
            <person name="Hubner S."/>
            <person name="Bellec A."/>
            <person name="Berard A."/>
            <person name="Berges H."/>
            <person name="Blanchet N."/>
            <person name="Boniface M.C."/>
            <person name="Brunel D."/>
            <person name="Catrice O."/>
            <person name="Chaidir N."/>
            <person name="Claudel C."/>
            <person name="Donnadieu C."/>
            <person name="Faraut T."/>
            <person name="Fievet G."/>
            <person name="Helmstetter N."/>
            <person name="King M."/>
            <person name="Knapp S.J."/>
            <person name="Lai Z."/>
            <person name="Le Paslier M.C."/>
            <person name="Lippi Y."/>
            <person name="Lorenzon L."/>
            <person name="Mandel J.R."/>
            <person name="Marage G."/>
            <person name="Marchand G."/>
            <person name="Marquand E."/>
            <person name="Bret-Mestries E."/>
            <person name="Morien E."/>
            <person name="Nambeesan S."/>
            <person name="Nguyen T."/>
            <person name="Pegot-Espagnet P."/>
            <person name="Pouilly N."/>
            <person name="Raftis F."/>
            <person name="Sallet E."/>
            <person name="Schiex T."/>
            <person name="Thomas J."/>
            <person name="Vandecasteele C."/>
            <person name="Vares D."/>
            <person name="Vear F."/>
            <person name="Vautrin S."/>
            <person name="Crespi M."/>
            <person name="Mangin B."/>
            <person name="Burke J.M."/>
            <person name="Salse J."/>
            <person name="Munos S."/>
            <person name="Vincourt P."/>
            <person name="Rieseberg L.H."/>
            <person name="Langlade N.B."/>
        </authorList>
    </citation>
    <scope>NUCLEOTIDE SEQUENCE [LARGE SCALE GENOMIC DNA]</scope>
    <source>
        <strain evidence="2">cv. SF193</strain>
    </source>
</reference>
<dbReference type="AlphaFoldDB" id="A0A251S8R3"/>
<keyword evidence="2" id="KW-1185">Reference proteome</keyword>
<evidence type="ECO:0000313" key="2">
    <source>
        <dbReference type="Proteomes" id="UP000215914"/>
    </source>
</evidence>
<dbReference type="InParanoid" id="A0A251S8R3"/>
<accession>A0A251S8R3</accession>
<proteinExistence type="predicted"/>
<dbReference type="EMBL" id="CM007904">
    <property type="protein sequence ID" value="OTF94952.1"/>
    <property type="molecule type" value="Genomic_DNA"/>
</dbReference>
<evidence type="ECO:0000313" key="1">
    <source>
        <dbReference type="EMBL" id="OTF94952.1"/>
    </source>
</evidence>